<accession>A7MKH0</accession>
<sequence>MFAQAGLPQPYNGRGAGQFTQRVERQQETKNIDKRIHRD</sequence>
<dbReference type="EMBL" id="CP000783">
    <property type="protein sequence ID" value="ABU76667.1"/>
    <property type="molecule type" value="Genomic_DNA"/>
</dbReference>
<keyword evidence="3" id="KW-1185">Reference proteome</keyword>
<dbReference type="AlphaFoldDB" id="A7MKH0"/>
<reference evidence="2 3" key="1">
    <citation type="journal article" date="2010" name="PLoS ONE">
        <title>Genome sequence of Cronobacter sakazakii BAA-894 and comparative genomic hybridization analysis with other Cronobacter species.</title>
        <authorList>
            <person name="Kucerova E."/>
            <person name="Clifton S.W."/>
            <person name="Xia X.Q."/>
            <person name="Long F."/>
            <person name="Porwollik S."/>
            <person name="Fulton L."/>
            <person name="Fronick C."/>
            <person name="Minx P."/>
            <person name="Kyung K."/>
            <person name="Warren W."/>
            <person name="Fulton R."/>
            <person name="Feng D."/>
            <person name="Wollam A."/>
            <person name="Shah N."/>
            <person name="Bhonagiri V."/>
            <person name="Nash W.E."/>
            <person name="Hallsworth-Pepin K."/>
            <person name="Wilson R.K."/>
            <person name="McClelland M."/>
            <person name="Forsythe S.J."/>
        </authorList>
    </citation>
    <scope>NUCLEOTIDE SEQUENCE [LARGE SCALE GENOMIC DNA]</scope>
    <source>
        <strain evidence="2 3">ATCC BAA-894</strain>
    </source>
</reference>
<evidence type="ECO:0000256" key="1">
    <source>
        <dbReference type="SAM" id="MobiDB-lite"/>
    </source>
</evidence>
<protein>
    <submittedName>
        <fullName evidence="2">Uncharacterized protein</fullName>
    </submittedName>
</protein>
<proteinExistence type="predicted"/>
<evidence type="ECO:0000313" key="3">
    <source>
        <dbReference type="Proteomes" id="UP000000260"/>
    </source>
</evidence>
<dbReference type="Proteomes" id="UP000000260">
    <property type="component" value="Chromosome"/>
</dbReference>
<feature type="compositionally biased region" description="Basic and acidic residues" evidence="1">
    <location>
        <begin position="22"/>
        <end position="39"/>
    </location>
</feature>
<dbReference type="HOGENOM" id="CLU_3308288_0_0_6"/>
<feature type="region of interest" description="Disordered" evidence="1">
    <location>
        <begin position="1"/>
        <end position="39"/>
    </location>
</feature>
<dbReference type="KEGG" id="esa:ESA_01409"/>
<evidence type="ECO:0000313" key="2">
    <source>
        <dbReference type="EMBL" id="ABU76667.1"/>
    </source>
</evidence>
<name>A7MKH0_CROS8</name>
<organism evidence="2 3">
    <name type="scientific">Cronobacter sakazakii (strain ATCC BAA-894)</name>
    <name type="common">Enterobacter sakazakii</name>
    <dbReference type="NCBI Taxonomy" id="290339"/>
    <lineage>
        <taxon>Bacteria</taxon>
        <taxon>Pseudomonadati</taxon>
        <taxon>Pseudomonadota</taxon>
        <taxon>Gammaproteobacteria</taxon>
        <taxon>Enterobacterales</taxon>
        <taxon>Enterobacteriaceae</taxon>
        <taxon>Cronobacter</taxon>
    </lineage>
</organism>
<gene>
    <name evidence="2" type="ordered locus">ESA_01409</name>
</gene>